<feature type="domain" description="DNA helicase Pif1-like DEAD-box helicase" evidence="3">
    <location>
        <begin position="171"/>
        <end position="229"/>
    </location>
</feature>
<protein>
    <recommendedName>
        <fullName evidence="1">ATP-dependent DNA helicase</fullName>
        <ecNumber evidence="1">5.6.2.3</ecNumber>
    </recommendedName>
</protein>
<evidence type="ECO:0000259" key="3">
    <source>
        <dbReference type="Pfam" id="PF05970"/>
    </source>
</evidence>
<keyword evidence="1" id="KW-0233">DNA recombination</keyword>
<dbReference type="PANTHER" id="PTHR47642:SF7">
    <property type="entry name" value="ATP-DEPENDENT DNA HELICASE PIF1"/>
    <property type="match status" value="1"/>
</dbReference>
<keyword evidence="1 5" id="KW-0347">Helicase</keyword>
<evidence type="ECO:0000256" key="1">
    <source>
        <dbReference type="RuleBase" id="RU363044"/>
    </source>
</evidence>
<comment type="caution">
    <text evidence="5">The sequence shown here is derived from an EMBL/GenBank/DDBJ whole genome shotgun (WGS) entry which is preliminary data.</text>
</comment>
<reference evidence="5 6" key="1">
    <citation type="journal article" date="2014" name="Genome Biol. Evol.">
        <title>The secreted proteins of Achlya hypogyna and Thraustotheca clavata identify the ancestral oomycete secretome and reveal gene acquisitions by horizontal gene transfer.</title>
        <authorList>
            <person name="Misner I."/>
            <person name="Blouin N."/>
            <person name="Leonard G."/>
            <person name="Richards T.A."/>
            <person name="Lane C.E."/>
        </authorList>
    </citation>
    <scope>NUCLEOTIDE SEQUENCE [LARGE SCALE GENOMIC DNA]</scope>
    <source>
        <strain evidence="5 6">ATCC 48635</strain>
    </source>
</reference>
<dbReference type="CDD" id="cd18809">
    <property type="entry name" value="SF1_C_RecD"/>
    <property type="match status" value="1"/>
</dbReference>
<dbReference type="GO" id="GO:0005524">
    <property type="term" value="F:ATP binding"/>
    <property type="evidence" value="ECO:0007669"/>
    <property type="project" value="UniProtKB-KW"/>
</dbReference>
<dbReference type="AlphaFoldDB" id="A0A1V9ZI74"/>
<dbReference type="InterPro" id="IPR051055">
    <property type="entry name" value="PIF1_helicase"/>
</dbReference>
<dbReference type="Pfam" id="PF21530">
    <property type="entry name" value="Pif1_2B_dom"/>
    <property type="match status" value="1"/>
</dbReference>
<evidence type="ECO:0000313" key="6">
    <source>
        <dbReference type="Proteomes" id="UP000243579"/>
    </source>
</evidence>
<dbReference type="EC" id="5.6.2.3" evidence="1"/>
<dbReference type="Proteomes" id="UP000243579">
    <property type="component" value="Unassembled WGS sequence"/>
</dbReference>
<dbReference type="Gene3D" id="3.40.50.300">
    <property type="entry name" value="P-loop containing nucleotide triphosphate hydrolases"/>
    <property type="match status" value="3"/>
</dbReference>
<keyword evidence="1" id="KW-0378">Hydrolase</keyword>
<feature type="compositionally biased region" description="Low complexity" evidence="2">
    <location>
        <begin position="132"/>
        <end position="142"/>
    </location>
</feature>
<dbReference type="STRING" id="1202772.A0A1V9ZI74"/>
<dbReference type="InterPro" id="IPR027417">
    <property type="entry name" value="P-loop_NTPase"/>
</dbReference>
<dbReference type="GO" id="GO:0043139">
    <property type="term" value="F:5'-3' DNA helicase activity"/>
    <property type="evidence" value="ECO:0007669"/>
    <property type="project" value="UniProtKB-EC"/>
</dbReference>
<evidence type="ECO:0000256" key="2">
    <source>
        <dbReference type="SAM" id="MobiDB-lite"/>
    </source>
</evidence>
<dbReference type="GO" id="GO:0006310">
    <property type="term" value="P:DNA recombination"/>
    <property type="evidence" value="ECO:0007669"/>
    <property type="project" value="UniProtKB-KW"/>
</dbReference>
<dbReference type="GO" id="GO:0006281">
    <property type="term" value="P:DNA repair"/>
    <property type="evidence" value="ECO:0007669"/>
    <property type="project" value="UniProtKB-KW"/>
</dbReference>
<organism evidence="5 6">
    <name type="scientific">Achlya hypogyna</name>
    <name type="common">Oomycete</name>
    <name type="synonym">Protoachlya hypogyna</name>
    <dbReference type="NCBI Taxonomy" id="1202772"/>
    <lineage>
        <taxon>Eukaryota</taxon>
        <taxon>Sar</taxon>
        <taxon>Stramenopiles</taxon>
        <taxon>Oomycota</taxon>
        <taxon>Saprolegniomycetes</taxon>
        <taxon>Saprolegniales</taxon>
        <taxon>Achlyaceae</taxon>
        <taxon>Achlya</taxon>
    </lineage>
</organism>
<dbReference type="GO" id="GO:0000723">
    <property type="term" value="P:telomere maintenance"/>
    <property type="evidence" value="ECO:0007669"/>
    <property type="project" value="InterPro"/>
</dbReference>
<comment type="cofactor">
    <cofactor evidence="1">
        <name>Mg(2+)</name>
        <dbReference type="ChEBI" id="CHEBI:18420"/>
    </cofactor>
</comment>
<comment type="catalytic activity">
    <reaction evidence="1">
        <text>ATP + H2O = ADP + phosphate + H(+)</text>
        <dbReference type="Rhea" id="RHEA:13065"/>
        <dbReference type="ChEBI" id="CHEBI:15377"/>
        <dbReference type="ChEBI" id="CHEBI:15378"/>
        <dbReference type="ChEBI" id="CHEBI:30616"/>
        <dbReference type="ChEBI" id="CHEBI:43474"/>
        <dbReference type="ChEBI" id="CHEBI:456216"/>
        <dbReference type="EC" id="5.6.2.3"/>
    </reaction>
</comment>
<dbReference type="EMBL" id="JNBR01000099">
    <property type="protein sequence ID" value="OQR97688.1"/>
    <property type="molecule type" value="Genomic_DNA"/>
</dbReference>
<keyword evidence="6" id="KW-1185">Reference proteome</keyword>
<name>A0A1V9ZI74_ACHHY</name>
<comment type="similarity">
    <text evidence="1">Belongs to the helicase family.</text>
</comment>
<dbReference type="Gene3D" id="2.30.30.940">
    <property type="match status" value="1"/>
</dbReference>
<proteinExistence type="inferred from homology"/>
<dbReference type="PANTHER" id="PTHR47642">
    <property type="entry name" value="ATP-DEPENDENT DNA HELICASE"/>
    <property type="match status" value="1"/>
</dbReference>
<feature type="domain" description="DNA helicase Pif1-like 2B" evidence="4">
    <location>
        <begin position="411"/>
        <end position="448"/>
    </location>
</feature>
<keyword evidence="1" id="KW-0234">DNA repair</keyword>
<dbReference type="InterPro" id="IPR010285">
    <property type="entry name" value="DNA_helicase_pif1-like_DEAD"/>
</dbReference>
<keyword evidence="1" id="KW-0067">ATP-binding</keyword>
<dbReference type="GO" id="GO:0016887">
    <property type="term" value="F:ATP hydrolysis activity"/>
    <property type="evidence" value="ECO:0007669"/>
    <property type="project" value="RHEA"/>
</dbReference>
<keyword evidence="1" id="KW-0547">Nucleotide-binding</keyword>
<dbReference type="OrthoDB" id="192530at2759"/>
<dbReference type="SUPFAM" id="SSF52540">
    <property type="entry name" value="P-loop containing nucleoside triphosphate hydrolases"/>
    <property type="match status" value="2"/>
</dbReference>
<feature type="domain" description="DNA helicase Pif1-like DEAD-box helicase" evidence="3">
    <location>
        <begin position="231"/>
        <end position="329"/>
    </location>
</feature>
<sequence>MAAEGFRCDIEIQVACARTGQRRSSKAFRNVAVLKRMGGLQVYATGYKTAIRAPSTEVYSSQVQRGKLAFIKRADTTFTQYNLSNGQPDDLIELRDFAIAQGAQSKSIINTDRSKKPATPSRAPLVDRSNHLLQTPSPTPTKKLSKKRKAEPSPKVRALHSTQMTKRSRVQLTSEQQEIIESVARKENVFFTGRAGTGKSYLLRQLQKRLPSDGLYSTATTGIAAYHIPKVLIIDEISMLDGRLFELLEGVARRIRKSKAFFGGIQLILSGDFYQLPPVNDDKQAIFCFEAPSWDDGIKATFSLNQVFRQKDDTFITILNAIREGQHTQSMLATLNQNVEVSKDLNPTQEAQDDAIHIFTHNADVLQVRCYELQARELVGQMNQKHLHALSGVAHEYTAKDRGPREYLMGCPVPTRVVLKKHVKVMLTKTISVASGLVNGSRGVILGFTPDGMLPFVRFTNGVSQVVPLEEFSVLANDTVIASRQQVCPMIPLTLAYGISIHKSQGLTFDCAVLHLAKVFEYGQAYVALSRVSSLQGRLVAKRTSTDKVPI</sequence>
<feature type="region of interest" description="Disordered" evidence="2">
    <location>
        <begin position="108"/>
        <end position="161"/>
    </location>
</feature>
<dbReference type="InterPro" id="IPR049163">
    <property type="entry name" value="Pif1-like_2B_dom"/>
</dbReference>
<gene>
    <name evidence="5" type="ORF">ACHHYP_20461</name>
</gene>
<keyword evidence="1" id="KW-0227">DNA damage</keyword>
<evidence type="ECO:0000259" key="4">
    <source>
        <dbReference type="Pfam" id="PF21530"/>
    </source>
</evidence>
<evidence type="ECO:0000313" key="5">
    <source>
        <dbReference type="EMBL" id="OQR97688.1"/>
    </source>
</evidence>
<dbReference type="Pfam" id="PF05970">
    <property type="entry name" value="PIF1"/>
    <property type="match status" value="2"/>
</dbReference>
<accession>A0A1V9ZI74</accession>